<name>A0A6A6TS67_9PLEO</name>
<dbReference type="Proteomes" id="UP000799324">
    <property type="component" value="Unassembled WGS sequence"/>
</dbReference>
<evidence type="ECO:0000256" key="1">
    <source>
        <dbReference type="SAM" id="MobiDB-lite"/>
    </source>
</evidence>
<feature type="region of interest" description="Disordered" evidence="1">
    <location>
        <begin position="48"/>
        <end position="68"/>
    </location>
</feature>
<evidence type="ECO:0000313" key="2">
    <source>
        <dbReference type="EMBL" id="KAF2661464.1"/>
    </source>
</evidence>
<accession>A0A6A6TS67</accession>
<proteinExistence type="predicted"/>
<organism evidence="2 3">
    <name type="scientific">Lophiostoma macrostomum CBS 122681</name>
    <dbReference type="NCBI Taxonomy" id="1314788"/>
    <lineage>
        <taxon>Eukaryota</taxon>
        <taxon>Fungi</taxon>
        <taxon>Dikarya</taxon>
        <taxon>Ascomycota</taxon>
        <taxon>Pezizomycotina</taxon>
        <taxon>Dothideomycetes</taxon>
        <taxon>Pleosporomycetidae</taxon>
        <taxon>Pleosporales</taxon>
        <taxon>Lophiostomataceae</taxon>
        <taxon>Lophiostoma</taxon>
    </lineage>
</organism>
<protein>
    <submittedName>
        <fullName evidence="2">Uncharacterized protein</fullName>
    </submittedName>
</protein>
<feature type="compositionally biased region" description="Basic and acidic residues" evidence="1">
    <location>
        <begin position="48"/>
        <end position="63"/>
    </location>
</feature>
<gene>
    <name evidence="2" type="ORF">K491DRAFT_746639</name>
</gene>
<reference evidence="2" key="1">
    <citation type="journal article" date="2020" name="Stud. Mycol.">
        <title>101 Dothideomycetes genomes: a test case for predicting lifestyles and emergence of pathogens.</title>
        <authorList>
            <person name="Haridas S."/>
            <person name="Albert R."/>
            <person name="Binder M."/>
            <person name="Bloem J."/>
            <person name="Labutti K."/>
            <person name="Salamov A."/>
            <person name="Andreopoulos B."/>
            <person name="Baker S."/>
            <person name="Barry K."/>
            <person name="Bills G."/>
            <person name="Bluhm B."/>
            <person name="Cannon C."/>
            <person name="Castanera R."/>
            <person name="Culley D."/>
            <person name="Daum C."/>
            <person name="Ezra D."/>
            <person name="Gonzalez J."/>
            <person name="Henrissat B."/>
            <person name="Kuo A."/>
            <person name="Liang C."/>
            <person name="Lipzen A."/>
            <person name="Lutzoni F."/>
            <person name="Magnuson J."/>
            <person name="Mondo S."/>
            <person name="Nolan M."/>
            <person name="Ohm R."/>
            <person name="Pangilinan J."/>
            <person name="Park H.-J."/>
            <person name="Ramirez L."/>
            <person name="Alfaro M."/>
            <person name="Sun H."/>
            <person name="Tritt A."/>
            <person name="Yoshinaga Y."/>
            <person name="Zwiers L.-H."/>
            <person name="Turgeon B."/>
            <person name="Goodwin S."/>
            <person name="Spatafora J."/>
            <person name="Crous P."/>
            <person name="Grigoriev I."/>
        </authorList>
    </citation>
    <scope>NUCLEOTIDE SEQUENCE</scope>
    <source>
        <strain evidence="2">CBS 122681</strain>
    </source>
</reference>
<evidence type="ECO:0000313" key="3">
    <source>
        <dbReference type="Proteomes" id="UP000799324"/>
    </source>
</evidence>
<dbReference type="EMBL" id="MU004293">
    <property type="protein sequence ID" value="KAF2661464.1"/>
    <property type="molecule type" value="Genomic_DNA"/>
</dbReference>
<sequence>MPNVTEDTIAVAVIDTEGMLLRVTGCEWHIYAVKLWMETWNAELEKRESQKQLESQKQHDSPTQHDSPIQQAYSMLSDLLEQRWSQKAIEIMETLERTVDEDDDDNAMRDFWGDDENSVYCCTNESGNSTGCMSEGFKSILEDMCAAELKINLKEVKEKWEAEKKKEWLENNPFLAVFAAYRGGCIFDS</sequence>
<dbReference type="AlphaFoldDB" id="A0A6A6TS67"/>
<keyword evidence="3" id="KW-1185">Reference proteome</keyword>